<evidence type="ECO:0000313" key="1">
    <source>
        <dbReference type="EMBL" id="KKN66889.1"/>
    </source>
</evidence>
<organism evidence="1">
    <name type="scientific">marine sediment metagenome</name>
    <dbReference type="NCBI Taxonomy" id="412755"/>
    <lineage>
        <taxon>unclassified sequences</taxon>
        <taxon>metagenomes</taxon>
        <taxon>ecological metagenomes</taxon>
    </lineage>
</organism>
<sequence length="480" mass="52822">MARHPLALAGTYRSQSPNASADFTMNWYPELIETGAGKSNLVLYPTPGLKLFVALTGASVRGIHTINARTFAVAGAKLYEIFADGTKVLRGTVTGDSLPVSMAASPTQLLISSGGRAHVLNLITNGLTKIASGTLTNVSMVEYVDGFFLALIKDSQTFRISTVVDATSWPALQIITVSVFPDNIVGFKADHRELWLFGITKSVVYFDSGSAQIFDVIPGAIIEKGMVATHSPARLDNTLFWLGGDERGAAMVWRAAGYTPQRVSNHAIEFAMQGYTTINDAIGYSYQDQGHSFYVLLFPTASATWVFDVASNMWHERAFLNLGVFEAHHSRNHTFNFGKHLVGDWKSNKVYEMSISIFDDDGSAIRRVRRAPHISRESNWDFHHELHVALEMGVGPTPPLLDGEGNPRDPMMGLRWSDDGGHTWSNTHNRGVGKAGEYSKRARWLRLGRSRDRIYEISASDAVPWRIIDAYLDLTPGNGA</sequence>
<accession>A0A0F9SIL4</accession>
<comment type="caution">
    <text evidence="1">The sequence shown here is derived from an EMBL/GenBank/DDBJ whole genome shotgun (WGS) entry which is preliminary data.</text>
</comment>
<gene>
    <name evidence="1" type="ORF">LCGC14_0466640</name>
</gene>
<protein>
    <submittedName>
        <fullName evidence="1">Uncharacterized protein</fullName>
    </submittedName>
</protein>
<dbReference type="AlphaFoldDB" id="A0A0F9SIL4"/>
<proteinExistence type="predicted"/>
<reference evidence="1" key="1">
    <citation type="journal article" date="2015" name="Nature">
        <title>Complex archaea that bridge the gap between prokaryotes and eukaryotes.</title>
        <authorList>
            <person name="Spang A."/>
            <person name="Saw J.H."/>
            <person name="Jorgensen S.L."/>
            <person name="Zaremba-Niedzwiedzka K."/>
            <person name="Martijn J."/>
            <person name="Lind A.E."/>
            <person name="van Eijk R."/>
            <person name="Schleper C."/>
            <person name="Guy L."/>
            <person name="Ettema T.J."/>
        </authorList>
    </citation>
    <scope>NUCLEOTIDE SEQUENCE</scope>
</reference>
<name>A0A0F9SIL4_9ZZZZ</name>
<dbReference type="EMBL" id="LAZR01000487">
    <property type="protein sequence ID" value="KKN66889.1"/>
    <property type="molecule type" value="Genomic_DNA"/>
</dbReference>